<dbReference type="EMBL" id="JARKIF010000013">
    <property type="protein sequence ID" value="KAJ7624599.1"/>
    <property type="molecule type" value="Genomic_DNA"/>
</dbReference>
<keyword evidence="3" id="KW-1185">Reference proteome</keyword>
<keyword evidence="1" id="KW-0812">Transmembrane</keyword>
<dbReference type="AlphaFoldDB" id="A0AAD7BLR8"/>
<reference evidence="2" key="1">
    <citation type="submission" date="2023-03" db="EMBL/GenBank/DDBJ databases">
        <title>Massive genome expansion in bonnet fungi (Mycena s.s.) driven by repeated elements and novel gene families across ecological guilds.</title>
        <authorList>
            <consortium name="Lawrence Berkeley National Laboratory"/>
            <person name="Harder C.B."/>
            <person name="Miyauchi S."/>
            <person name="Viragh M."/>
            <person name="Kuo A."/>
            <person name="Thoen E."/>
            <person name="Andreopoulos B."/>
            <person name="Lu D."/>
            <person name="Skrede I."/>
            <person name="Drula E."/>
            <person name="Henrissat B."/>
            <person name="Morin E."/>
            <person name="Kohler A."/>
            <person name="Barry K."/>
            <person name="LaButti K."/>
            <person name="Morin E."/>
            <person name="Salamov A."/>
            <person name="Lipzen A."/>
            <person name="Mereny Z."/>
            <person name="Hegedus B."/>
            <person name="Baldrian P."/>
            <person name="Stursova M."/>
            <person name="Weitz H."/>
            <person name="Taylor A."/>
            <person name="Grigoriev I.V."/>
            <person name="Nagy L.G."/>
            <person name="Martin F."/>
            <person name="Kauserud H."/>
        </authorList>
    </citation>
    <scope>NUCLEOTIDE SEQUENCE</scope>
    <source>
        <strain evidence="2">9284</strain>
    </source>
</reference>
<sequence>MSIPVLSYSGLAIALLQIVSACLLIPLFPTRPEHLQDGTPGPTIVGFLGMILVTSTTTCVYWLIIICTTGSKSKSSLNHPSSHIALLACAAVFWLYLGAGMLLMRMPTSPFWRLISACADAPLGFATNLKCASIGAHTFILPIANILICIEAAWKIYRSAFHCTKSKANLFEGLEQGKLSQKTQSV</sequence>
<proteinExistence type="predicted"/>
<feature type="transmembrane region" description="Helical" evidence="1">
    <location>
        <begin position="84"/>
        <end position="104"/>
    </location>
</feature>
<keyword evidence="1" id="KW-1133">Transmembrane helix</keyword>
<evidence type="ECO:0000313" key="3">
    <source>
        <dbReference type="Proteomes" id="UP001221142"/>
    </source>
</evidence>
<accession>A0AAD7BLR8</accession>
<name>A0AAD7BLR8_9AGAR</name>
<evidence type="ECO:0000256" key="1">
    <source>
        <dbReference type="SAM" id="Phobius"/>
    </source>
</evidence>
<feature type="transmembrane region" description="Helical" evidence="1">
    <location>
        <begin position="45"/>
        <end position="64"/>
    </location>
</feature>
<evidence type="ECO:0000313" key="2">
    <source>
        <dbReference type="EMBL" id="KAJ7624599.1"/>
    </source>
</evidence>
<gene>
    <name evidence="2" type="ORF">FB45DRAFT_923790</name>
</gene>
<comment type="caution">
    <text evidence="2">The sequence shown here is derived from an EMBL/GenBank/DDBJ whole genome shotgun (WGS) entry which is preliminary data.</text>
</comment>
<dbReference type="Proteomes" id="UP001221142">
    <property type="component" value="Unassembled WGS sequence"/>
</dbReference>
<protein>
    <submittedName>
        <fullName evidence="2">Uncharacterized protein</fullName>
    </submittedName>
</protein>
<organism evidence="2 3">
    <name type="scientific">Roridomyces roridus</name>
    <dbReference type="NCBI Taxonomy" id="1738132"/>
    <lineage>
        <taxon>Eukaryota</taxon>
        <taxon>Fungi</taxon>
        <taxon>Dikarya</taxon>
        <taxon>Basidiomycota</taxon>
        <taxon>Agaricomycotina</taxon>
        <taxon>Agaricomycetes</taxon>
        <taxon>Agaricomycetidae</taxon>
        <taxon>Agaricales</taxon>
        <taxon>Marasmiineae</taxon>
        <taxon>Mycenaceae</taxon>
        <taxon>Roridomyces</taxon>
    </lineage>
</organism>
<keyword evidence="1" id="KW-0472">Membrane</keyword>
<feature type="transmembrane region" description="Helical" evidence="1">
    <location>
        <begin position="134"/>
        <end position="157"/>
    </location>
</feature>